<feature type="transmembrane region" description="Helical" evidence="5">
    <location>
        <begin position="262"/>
        <end position="278"/>
    </location>
</feature>
<feature type="transmembrane region" description="Helical" evidence="5">
    <location>
        <begin position="310"/>
        <end position="331"/>
    </location>
</feature>
<evidence type="ECO:0000313" key="7">
    <source>
        <dbReference type="EMBL" id="MCB8881463.1"/>
    </source>
</evidence>
<keyword evidence="3 5" id="KW-1133">Transmembrane helix</keyword>
<evidence type="ECO:0000256" key="4">
    <source>
        <dbReference type="ARBA" id="ARBA00023136"/>
    </source>
</evidence>
<evidence type="ECO:0000256" key="3">
    <source>
        <dbReference type="ARBA" id="ARBA00022989"/>
    </source>
</evidence>
<evidence type="ECO:0000259" key="6">
    <source>
        <dbReference type="Pfam" id="PF13515"/>
    </source>
</evidence>
<evidence type="ECO:0000313" key="8">
    <source>
        <dbReference type="Proteomes" id="UP000721844"/>
    </source>
</evidence>
<evidence type="ECO:0000256" key="2">
    <source>
        <dbReference type="ARBA" id="ARBA00022692"/>
    </source>
</evidence>
<dbReference type="RefSeq" id="WP_227308133.1">
    <property type="nucleotide sequence ID" value="NZ_JAESVA010000004.1"/>
</dbReference>
<feature type="transmembrane region" description="Helical" evidence="5">
    <location>
        <begin position="38"/>
        <end position="56"/>
    </location>
</feature>
<feature type="transmembrane region" description="Helical" evidence="5">
    <location>
        <begin position="140"/>
        <end position="157"/>
    </location>
</feature>
<name>A0A964E4Z4_9PROT</name>
<comment type="subcellular location">
    <subcellularLocation>
        <location evidence="1">Membrane</location>
        <topology evidence="1">Multi-pass membrane protein</topology>
    </subcellularLocation>
</comment>
<dbReference type="Pfam" id="PF13515">
    <property type="entry name" value="FUSC_2"/>
    <property type="match status" value="1"/>
</dbReference>
<comment type="caution">
    <text evidence="7">The sequence shown here is derived from an EMBL/GenBank/DDBJ whole genome shotgun (WGS) entry which is preliminary data.</text>
</comment>
<dbReference type="GO" id="GO:0016020">
    <property type="term" value="C:membrane"/>
    <property type="evidence" value="ECO:0007669"/>
    <property type="project" value="UniProtKB-SubCell"/>
</dbReference>
<sequence>MLFWRLQREIDWQTLVITLIVLSPLMLAAGLSGNLQWWRAMIVGMAIYIVVEKVGLAPLGVILHAAVVAAGIILLLISFAVPPLFVLGAASLGGASVMLRSYGATFRSLGSWTFIPILYLASDLRDGSAPGVLALRGLHFLPYLAAAVVPGLILSIIRYRQSTGALTGHSHGFWRLFRRSDHGERQRVLEPMAATFVAVAVTAGVVEWQHLQYGEWVIWSAASVITGTTASDRRKLRERLTGALVGVPLGIGASFILPHDGLTYGLAALAALLTLVAIRRYVLAFGLRCACVALALMVLGQGDVLAASRAFNVVLGGLLGMLISVLMHAVIQTIQGKPKAE</sequence>
<dbReference type="InterPro" id="IPR049453">
    <property type="entry name" value="Memb_transporter_dom"/>
</dbReference>
<feature type="transmembrane region" description="Helical" evidence="5">
    <location>
        <begin position="12"/>
        <end position="31"/>
    </location>
</feature>
<reference evidence="7 8" key="1">
    <citation type="journal article" date="2021" name="Microorganisms">
        <title>Acidisoma silvae sp. nov. and Acidisomacellulosilytica sp. nov., Two Acidophilic Bacteria Isolated from Decaying Wood, Hydrolyzing Cellulose and Producing Poly-3-hydroxybutyrate.</title>
        <authorList>
            <person name="Mieszkin S."/>
            <person name="Pouder E."/>
            <person name="Uroz S."/>
            <person name="Simon-Colin C."/>
            <person name="Alain K."/>
        </authorList>
    </citation>
    <scope>NUCLEOTIDE SEQUENCE [LARGE SCALE GENOMIC DNA]</scope>
    <source>
        <strain evidence="7 8">HW T5.17</strain>
    </source>
</reference>
<keyword evidence="2 5" id="KW-0812">Transmembrane</keyword>
<evidence type="ECO:0000256" key="1">
    <source>
        <dbReference type="ARBA" id="ARBA00004141"/>
    </source>
</evidence>
<accession>A0A964E4Z4</accession>
<organism evidence="7 8">
    <name type="scientific">Acidisoma cellulosilyticum</name>
    <dbReference type="NCBI Taxonomy" id="2802395"/>
    <lineage>
        <taxon>Bacteria</taxon>
        <taxon>Pseudomonadati</taxon>
        <taxon>Pseudomonadota</taxon>
        <taxon>Alphaproteobacteria</taxon>
        <taxon>Acetobacterales</taxon>
        <taxon>Acidocellaceae</taxon>
        <taxon>Acidisoma</taxon>
    </lineage>
</organism>
<dbReference type="AlphaFoldDB" id="A0A964E4Z4"/>
<feature type="domain" description="Integral membrane bound transporter" evidence="6">
    <location>
        <begin position="203"/>
        <end position="323"/>
    </location>
</feature>
<proteinExistence type="predicted"/>
<keyword evidence="8" id="KW-1185">Reference proteome</keyword>
<gene>
    <name evidence="7" type="ORF">ACELLULO517_14530</name>
</gene>
<protein>
    <submittedName>
        <fullName evidence="7">FUSC family protein</fullName>
    </submittedName>
</protein>
<feature type="transmembrane region" description="Helical" evidence="5">
    <location>
        <begin position="62"/>
        <end position="87"/>
    </location>
</feature>
<evidence type="ECO:0000256" key="5">
    <source>
        <dbReference type="SAM" id="Phobius"/>
    </source>
</evidence>
<keyword evidence="4 5" id="KW-0472">Membrane</keyword>
<feature type="transmembrane region" description="Helical" evidence="5">
    <location>
        <begin position="240"/>
        <end position="256"/>
    </location>
</feature>
<dbReference type="Proteomes" id="UP000721844">
    <property type="component" value="Unassembled WGS sequence"/>
</dbReference>
<dbReference type="EMBL" id="JAESVA010000004">
    <property type="protein sequence ID" value="MCB8881463.1"/>
    <property type="molecule type" value="Genomic_DNA"/>
</dbReference>